<name>A0A2L2TMI8_9HYPO</name>
<reference evidence="2" key="1">
    <citation type="submission" date="2014-10" db="EMBL/GenBank/DDBJ databases">
        <authorList>
            <person name="King R."/>
        </authorList>
    </citation>
    <scope>NUCLEOTIDE SEQUENCE [LARGE SCALE GENOMIC DNA]</scope>
    <source>
        <strain evidence="2">A3/5</strain>
    </source>
</reference>
<evidence type="ECO:0000313" key="1">
    <source>
        <dbReference type="EMBL" id="CEI65837.1"/>
    </source>
</evidence>
<dbReference type="AlphaFoldDB" id="A0A2L2TMI8"/>
<accession>A0A2L2TMI8</accession>
<proteinExistence type="predicted"/>
<evidence type="ECO:0000313" key="2">
    <source>
        <dbReference type="Proteomes" id="UP000245910"/>
    </source>
</evidence>
<protein>
    <submittedName>
        <fullName evidence="1">Uncharacterized protein</fullName>
    </submittedName>
</protein>
<organism evidence="1 2">
    <name type="scientific">Fusarium venenatum</name>
    <dbReference type="NCBI Taxonomy" id="56646"/>
    <lineage>
        <taxon>Eukaryota</taxon>
        <taxon>Fungi</taxon>
        <taxon>Dikarya</taxon>
        <taxon>Ascomycota</taxon>
        <taxon>Pezizomycotina</taxon>
        <taxon>Sordariomycetes</taxon>
        <taxon>Hypocreomycetidae</taxon>
        <taxon>Hypocreales</taxon>
        <taxon>Nectriaceae</taxon>
        <taxon>Fusarium</taxon>
    </lineage>
</organism>
<dbReference type="Proteomes" id="UP000245910">
    <property type="component" value="Chromosome I"/>
</dbReference>
<dbReference type="EMBL" id="LN649229">
    <property type="protein sequence ID" value="CEI65837.1"/>
    <property type="molecule type" value="Genomic_DNA"/>
</dbReference>
<sequence length="69" mass="7226">MPYSPRLTCKAARLFNAAVATSQSELAHTTLASIKGSGNDDAILALSSDAGQSAINLCPNCLLQRFDQS</sequence>
<keyword evidence="2" id="KW-1185">Reference proteome</keyword>